<comment type="pathway">
    <text evidence="7">Sulfur metabolism; dibenzothiophene degradation.</text>
</comment>
<evidence type="ECO:0000259" key="14">
    <source>
        <dbReference type="Pfam" id="PF02770"/>
    </source>
</evidence>
<feature type="domain" description="Acyl-CoA dehydrogenase C-terminal" evidence="16">
    <location>
        <begin position="242"/>
        <end position="373"/>
    </location>
</feature>
<comment type="catalytic activity">
    <reaction evidence="13">
        <text>dibenzothiophene + 2 FMNH2 + 2 O2 = dibenzothiophene 5,5-dioxide + 2 FMN + 2 H2O + 2 H(+)</text>
        <dbReference type="Rhea" id="RHEA:49072"/>
        <dbReference type="ChEBI" id="CHEBI:15377"/>
        <dbReference type="ChEBI" id="CHEBI:15378"/>
        <dbReference type="ChEBI" id="CHEBI:15379"/>
        <dbReference type="ChEBI" id="CHEBI:23681"/>
        <dbReference type="ChEBI" id="CHEBI:57618"/>
        <dbReference type="ChEBI" id="CHEBI:58210"/>
        <dbReference type="ChEBI" id="CHEBI:90356"/>
        <dbReference type="EC" id="1.14.14.21"/>
    </reaction>
</comment>
<protein>
    <recommendedName>
        <fullName evidence="10">Dibenzothiophene monooxygenase</fullName>
        <ecNumber evidence="9">1.14.14.21</ecNumber>
    </recommendedName>
</protein>
<keyword evidence="3" id="KW-0288">FMN</keyword>
<comment type="catalytic activity">
    <reaction evidence="12">
        <text>dibenzothiophene 5-oxide + FMNH2 + O2 = dibenzothiophene 5,5-dioxide + FMN + H2O + H(+)</text>
        <dbReference type="Rhea" id="RHEA:49080"/>
        <dbReference type="ChEBI" id="CHEBI:15377"/>
        <dbReference type="ChEBI" id="CHEBI:15378"/>
        <dbReference type="ChEBI" id="CHEBI:15379"/>
        <dbReference type="ChEBI" id="CHEBI:23683"/>
        <dbReference type="ChEBI" id="CHEBI:57618"/>
        <dbReference type="ChEBI" id="CHEBI:58210"/>
        <dbReference type="ChEBI" id="CHEBI:90356"/>
    </reaction>
</comment>
<dbReference type="Gene3D" id="1.20.140.10">
    <property type="entry name" value="Butyryl-CoA Dehydrogenase, subunit A, domain 3"/>
    <property type="match status" value="1"/>
</dbReference>
<feature type="domain" description="Acyl-CoA dehydrogenase/oxidase N-terminal" evidence="15">
    <location>
        <begin position="13"/>
        <end position="114"/>
    </location>
</feature>
<reference evidence="17 18" key="1">
    <citation type="journal article" date="2017" name="Chemistry">
        <title>Isolation, Biosynthesis and Chemical Modifications of Rubterolones A-F: Rare Tropolone Alkaloids from Actinomadura sp. 5-2.</title>
        <authorList>
            <person name="Guo H."/>
            <person name="Benndorf R."/>
            <person name="Leichnitz D."/>
            <person name="Klassen J.L."/>
            <person name="Vollmers J."/>
            <person name="Gorls H."/>
            <person name="Steinacker M."/>
            <person name="Weigel C."/>
            <person name="Dahse H.M."/>
            <person name="Kaster A.K."/>
            <person name="de Beer Z.W."/>
            <person name="Poulsen M."/>
            <person name="Beemelmanns C."/>
        </authorList>
    </citation>
    <scope>NUCLEOTIDE SEQUENCE [LARGE SCALE GENOMIC DNA]</scope>
    <source>
        <strain evidence="17 18">5-2</strain>
    </source>
</reference>
<evidence type="ECO:0000313" key="18">
    <source>
        <dbReference type="Proteomes" id="UP000242367"/>
    </source>
</evidence>
<evidence type="ECO:0000256" key="10">
    <source>
        <dbReference type="ARBA" id="ARBA00034345"/>
    </source>
</evidence>
<evidence type="ECO:0000256" key="13">
    <source>
        <dbReference type="ARBA" id="ARBA00049456"/>
    </source>
</evidence>
<comment type="subcellular location">
    <subcellularLocation>
        <location evidence="1">Cytoplasm</location>
    </subcellularLocation>
</comment>
<dbReference type="InterPro" id="IPR013107">
    <property type="entry name" value="Acyl-CoA_DH_C"/>
</dbReference>
<dbReference type="InterPro" id="IPR023922">
    <property type="entry name" value="S04_starv_induced_SfnB"/>
</dbReference>
<evidence type="ECO:0000256" key="2">
    <source>
        <dbReference type="ARBA" id="ARBA00022630"/>
    </source>
</evidence>
<dbReference type="GO" id="GO:0006552">
    <property type="term" value="P:L-leucine catabolic process"/>
    <property type="evidence" value="ECO:0007669"/>
    <property type="project" value="TreeGrafter"/>
</dbReference>
<dbReference type="Pfam" id="PF08028">
    <property type="entry name" value="Acyl-CoA_dh_2"/>
    <property type="match status" value="1"/>
</dbReference>
<evidence type="ECO:0000256" key="5">
    <source>
        <dbReference type="ARBA" id="ARBA00023002"/>
    </source>
</evidence>
<dbReference type="Gene3D" id="1.10.540.10">
    <property type="entry name" value="Acyl-CoA dehydrogenase/oxidase, N-terminal domain"/>
    <property type="match status" value="1"/>
</dbReference>
<comment type="caution">
    <text evidence="17">The sequence shown here is derived from an EMBL/GenBank/DDBJ whole genome shotgun (WGS) entry which is preliminary data.</text>
</comment>
<keyword evidence="4" id="KW-0547">Nucleotide-binding</keyword>
<evidence type="ECO:0000256" key="11">
    <source>
        <dbReference type="ARBA" id="ARBA00047859"/>
    </source>
</evidence>
<keyword evidence="6" id="KW-0503">Monooxygenase</keyword>
<dbReference type="GO" id="GO:0050660">
    <property type="term" value="F:flavin adenine dinucleotide binding"/>
    <property type="evidence" value="ECO:0007669"/>
    <property type="project" value="InterPro"/>
</dbReference>
<dbReference type="EMBL" id="MTBP01000001">
    <property type="protein sequence ID" value="POM27365.1"/>
    <property type="molecule type" value="Genomic_DNA"/>
</dbReference>
<dbReference type="EC" id="1.14.14.21" evidence="9"/>
<evidence type="ECO:0000313" key="17">
    <source>
        <dbReference type="EMBL" id="POM27365.1"/>
    </source>
</evidence>
<dbReference type="Pfam" id="PF02771">
    <property type="entry name" value="Acyl-CoA_dh_N"/>
    <property type="match status" value="1"/>
</dbReference>
<dbReference type="InterPro" id="IPR013786">
    <property type="entry name" value="AcylCoA_DH/ox_N"/>
</dbReference>
<dbReference type="GO" id="GO:0004497">
    <property type="term" value="F:monooxygenase activity"/>
    <property type="evidence" value="ECO:0007669"/>
    <property type="project" value="UniProtKB-KW"/>
</dbReference>
<dbReference type="PANTHER" id="PTHR43884:SF12">
    <property type="entry name" value="ISOVALERYL-COA DEHYDROGENASE, MITOCHONDRIAL-RELATED"/>
    <property type="match status" value="1"/>
</dbReference>
<dbReference type="SUPFAM" id="SSF56645">
    <property type="entry name" value="Acyl-CoA dehydrogenase NM domain-like"/>
    <property type="match status" value="1"/>
</dbReference>
<feature type="domain" description="Acyl-CoA oxidase/dehydrogenase middle" evidence="14">
    <location>
        <begin position="120"/>
        <end position="215"/>
    </location>
</feature>
<evidence type="ECO:0000259" key="15">
    <source>
        <dbReference type="Pfam" id="PF02771"/>
    </source>
</evidence>
<evidence type="ECO:0000256" key="8">
    <source>
        <dbReference type="ARBA" id="ARBA00034317"/>
    </source>
</evidence>
<dbReference type="Pfam" id="PF02770">
    <property type="entry name" value="Acyl-CoA_dh_M"/>
    <property type="match status" value="1"/>
</dbReference>
<dbReference type="SUPFAM" id="SSF47203">
    <property type="entry name" value="Acyl-CoA dehydrogenase C-terminal domain-like"/>
    <property type="match status" value="1"/>
</dbReference>
<keyword evidence="2" id="KW-0285">Flavoprotein</keyword>
<dbReference type="InterPro" id="IPR037069">
    <property type="entry name" value="AcylCoA_DH/ox_N_sf"/>
</dbReference>
<comment type="similarity">
    <text evidence="8">Belongs to the DszC flavin monooxygenase family.</text>
</comment>
<dbReference type="InterPro" id="IPR006091">
    <property type="entry name" value="Acyl-CoA_Oxase/DH_mid-dom"/>
</dbReference>
<dbReference type="GO" id="GO:0008470">
    <property type="term" value="F:3-methylbutanoyl-CoA dehydrogenase activity"/>
    <property type="evidence" value="ECO:0007669"/>
    <property type="project" value="TreeGrafter"/>
</dbReference>
<proteinExistence type="inferred from homology"/>
<dbReference type="Proteomes" id="UP000242367">
    <property type="component" value="Unassembled WGS sequence"/>
</dbReference>
<name>A0A2P4UQN8_9ACTN</name>
<dbReference type="Gene3D" id="2.40.110.10">
    <property type="entry name" value="Butyryl-CoA Dehydrogenase, subunit A, domain 2"/>
    <property type="match status" value="1"/>
</dbReference>
<evidence type="ECO:0000256" key="9">
    <source>
        <dbReference type="ARBA" id="ARBA00034328"/>
    </source>
</evidence>
<comment type="catalytic activity">
    <reaction evidence="11">
        <text>dibenzothiophene + FMNH2 + O2 = dibenzothiophene 5-oxide + FMN + H2O + H(+)</text>
        <dbReference type="Rhea" id="RHEA:49076"/>
        <dbReference type="ChEBI" id="CHEBI:15377"/>
        <dbReference type="ChEBI" id="CHEBI:15378"/>
        <dbReference type="ChEBI" id="CHEBI:15379"/>
        <dbReference type="ChEBI" id="CHEBI:23681"/>
        <dbReference type="ChEBI" id="CHEBI:23683"/>
        <dbReference type="ChEBI" id="CHEBI:57618"/>
        <dbReference type="ChEBI" id="CHEBI:58210"/>
    </reaction>
</comment>
<evidence type="ECO:0000256" key="3">
    <source>
        <dbReference type="ARBA" id="ARBA00022643"/>
    </source>
</evidence>
<keyword evidence="18" id="KW-1185">Reference proteome</keyword>
<evidence type="ECO:0000256" key="7">
    <source>
        <dbReference type="ARBA" id="ARBA00034307"/>
    </source>
</evidence>
<gene>
    <name evidence="17" type="primary">soxC_1</name>
    <name evidence="17" type="ORF">BTM25_17790</name>
</gene>
<evidence type="ECO:0000256" key="6">
    <source>
        <dbReference type="ARBA" id="ARBA00023033"/>
    </source>
</evidence>
<accession>A0A2P4UQN8</accession>
<sequence length="399" mass="41603">MAHVIRSADEAVEVARKLAAAFAAGAGARDAERRAPAAEVAELSESGLLGIAVPARFGGAEVDVPTLAEVFRTLAAADASLAQIPQSHFVFLDALRRQGTAEQQARYFAEALAGARFANAQSERGGRTAADDATTLRPVSDGYVLDGEKYYSTGALFADWLVVRAVLADAPPPPGGGVVRALAYIRRETPGVTVQDDWDGMGQRTTASGTVRLASVRVDADQVVPYTPLFDGPTTYGARAQLLHAAIDAGIARGALDAAVVAVAKARPWFESGADTAAEDPLVVQQAGEIEIVVRGAEALLREAAAAIDAAEPEPTADAAAHASVATAVAKVAAARAAVDASSALFELGGTRSAAASLNLSRHWRDARTHTLHDPGRWKVQHVGRWLLSRTPPPRHGLL</sequence>
<dbReference type="RefSeq" id="WP_103562192.1">
    <property type="nucleotide sequence ID" value="NZ_MTBP01000001.1"/>
</dbReference>
<dbReference type="InterPro" id="IPR036250">
    <property type="entry name" value="AcylCo_DH-like_C"/>
</dbReference>
<dbReference type="GO" id="GO:0005737">
    <property type="term" value="C:cytoplasm"/>
    <property type="evidence" value="ECO:0007669"/>
    <property type="project" value="UniProtKB-SubCell"/>
</dbReference>
<evidence type="ECO:0000256" key="4">
    <source>
        <dbReference type="ARBA" id="ARBA00022741"/>
    </source>
</evidence>
<dbReference type="NCBIfam" id="TIGR04022">
    <property type="entry name" value="sulfur_SfnB"/>
    <property type="match status" value="1"/>
</dbReference>
<dbReference type="PIRSF" id="PIRSF016578">
    <property type="entry name" value="HsaA"/>
    <property type="match status" value="1"/>
</dbReference>
<organism evidence="17 18">
    <name type="scientific">Actinomadura rubteroloni</name>
    <dbReference type="NCBI Taxonomy" id="1926885"/>
    <lineage>
        <taxon>Bacteria</taxon>
        <taxon>Bacillati</taxon>
        <taxon>Actinomycetota</taxon>
        <taxon>Actinomycetes</taxon>
        <taxon>Streptosporangiales</taxon>
        <taxon>Thermomonosporaceae</taxon>
        <taxon>Actinomadura</taxon>
    </lineage>
</organism>
<keyword evidence="5" id="KW-0560">Oxidoreductase</keyword>
<evidence type="ECO:0000256" key="12">
    <source>
        <dbReference type="ARBA" id="ARBA00048445"/>
    </source>
</evidence>
<evidence type="ECO:0000256" key="1">
    <source>
        <dbReference type="ARBA" id="ARBA00004496"/>
    </source>
</evidence>
<evidence type="ECO:0000259" key="16">
    <source>
        <dbReference type="Pfam" id="PF08028"/>
    </source>
</evidence>
<dbReference type="InterPro" id="IPR046373">
    <property type="entry name" value="Acyl-CoA_Oxase/DH_mid-dom_sf"/>
</dbReference>
<dbReference type="InterPro" id="IPR009100">
    <property type="entry name" value="AcylCoA_DH/oxidase_NM_dom_sf"/>
</dbReference>
<dbReference type="AlphaFoldDB" id="A0A2P4UQN8"/>
<dbReference type="PANTHER" id="PTHR43884">
    <property type="entry name" value="ACYL-COA DEHYDROGENASE"/>
    <property type="match status" value="1"/>
</dbReference>